<reference evidence="2 3" key="1">
    <citation type="journal article" date="2021" name="MBio">
        <title>Poor Competitiveness of Bradyrhizobium in Pigeon Pea Root Colonization in Indian Soils.</title>
        <authorList>
            <person name="Chalasani D."/>
            <person name="Basu A."/>
            <person name="Pullabhotla S.V.S.R.N."/>
            <person name="Jorrin B."/>
            <person name="Neal A.L."/>
            <person name="Poole P.S."/>
            <person name="Podile A.R."/>
            <person name="Tkacz A."/>
        </authorList>
    </citation>
    <scope>NUCLEOTIDE SEQUENCE [LARGE SCALE GENOMIC DNA]</scope>
    <source>
        <strain evidence="2 3">HU56</strain>
    </source>
</reference>
<gene>
    <name evidence="2" type="ORF">JNB85_12960</name>
</gene>
<dbReference type="PIRSF" id="PIRSF033367">
    <property type="entry name" value="UCP033367_VanZ"/>
    <property type="match status" value="1"/>
</dbReference>
<keyword evidence="3" id="KW-1185">Reference proteome</keyword>
<comment type="caution">
    <text evidence="2">The sequence shown here is derived from an EMBL/GenBank/DDBJ whole genome shotgun (WGS) entry which is preliminary data.</text>
</comment>
<dbReference type="EMBL" id="JAEUAK010000004">
    <property type="protein sequence ID" value="MBW9053324.1"/>
    <property type="molecule type" value="Genomic_DNA"/>
</dbReference>
<sequence>MAPSTRQYDSTMTSKITKPLAWLLLAFILFVTVSPIELRPRTTETPDIDRAVAYLMAGLAFALAYPRQWKTVAVLLIFGAGAIECLQYLSPSRHARLHDAGVKAMGAALGLIVGWGFNKWRETKTGANAAT</sequence>
<keyword evidence="1" id="KW-0472">Membrane</keyword>
<dbReference type="Proteomes" id="UP000717752">
    <property type="component" value="Unassembled WGS sequence"/>
</dbReference>
<keyword evidence="1" id="KW-0812">Transmembrane</keyword>
<evidence type="ECO:0000256" key="1">
    <source>
        <dbReference type="SAM" id="Phobius"/>
    </source>
</evidence>
<feature type="transmembrane region" description="Helical" evidence="1">
    <location>
        <begin position="20"/>
        <end position="36"/>
    </location>
</feature>
<feature type="transmembrane region" description="Helical" evidence="1">
    <location>
        <begin position="101"/>
        <end position="117"/>
    </location>
</feature>
<feature type="transmembrane region" description="Helical" evidence="1">
    <location>
        <begin position="71"/>
        <end position="89"/>
    </location>
</feature>
<evidence type="ECO:0000313" key="3">
    <source>
        <dbReference type="Proteomes" id="UP000717752"/>
    </source>
</evidence>
<accession>A0ABS7GTQ5</accession>
<feature type="transmembrane region" description="Helical" evidence="1">
    <location>
        <begin position="48"/>
        <end position="65"/>
    </location>
</feature>
<dbReference type="InterPro" id="IPR017015">
    <property type="entry name" value="UCP033367_VanZ"/>
</dbReference>
<evidence type="ECO:0000313" key="2">
    <source>
        <dbReference type="EMBL" id="MBW9053324.1"/>
    </source>
</evidence>
<keyword evidence="1" id="KW-1133">Transmembrane helix</keyword>
<proteinExistence type="predicted"/>
<organism evidence="2 3">
    <name type="scientific">Rhizobium mesosinicum</name>
    <dbReference type="NCBI Taxonomy" id="335017"/>
    <lineage>
        <taxon>Bacteria</taxon>
        <taxon>Pseudomonadati</taxon>
        <taxon>Pseudomonadota</taxon>
        <taxon>Alphaproteobacteria</taxon>
        <taxon>Hyphomicrobiales</taxon>
        <taxon>Rhizobiaceae</taxon>
        <taxon>Rhizobium/Agrobacterium group</taxon>
        <taxon>Rhizobium</taxon>
    </lineage>
</organism>
<protein>
    <submittedName>
        <fullName evidence="2">VanZ family protein</fullName>
    </submittedName>
</protein>
<name>A0ABS7GTQ5_9HYPH</name>